<dbReference type="EMBL" id="VCGU01000459">
    <property type="protein sequence ID" value="TRY61482.1"/>
    <property type="molecule type" value="Genomic_DNA"/>
</dbReference>
<dbReference type="SUPFAM" id="SSF52540">
    <property type="entry name" value="P-loop containing nucleoside triphosphate hydrolases"/>
    <property type="match status" value="1"/>
</dbReference>
<feature type="compositionally biased region" description="Polar residues" evidence="1">
    <location>
        <begin position="1"/>
        <end position="27"/>
    </location>
</feature>
<organism evidence="2 3">
    <name type="scientific">Tigriopus californicus</name>
    <name type="common">Marine copepod</name>
    <dbReference type="NCBI Taxonomy" id="6832"/>
    <lineage>
        <taxon>Eukaryota</taxon>
        <taxon>Metazoa</taxon>
        <taxon>Ecdysozoa</taxon>
        <taxon>Arthropoda</taxon>
        <taxon>Crustacea</taxon>
        <taxon>Multicrustacea</taxon>
        <taxon>Hexanauplia</taxon>
        <taxon>Copepoda</taxon>
        <taxon>Harpacticoida</taxon>
        <taxon>Harpacticidae</taxon>
        <taxon>Tigriopus</taxon>
    </lineage>
</organism>
<evidence type="ECO:0000313" key="3">
    <source>
        <dbReference type="Proteomes" id="UP000318571"/>
    </source>
</evidence>
<accession>A0A553N7R8</accession>
<dbReference type="Gene3D" id="3.40.50.300">
    <property type="entry name" value="P-loop containing nucleotide triphosphate hydrolases"/>
    <property type="match status" value="1"/>
</dbReference>
<dbReference type="AlphaFoldDB" id="A0A553N7R8"/>
<dbReference type="STRING" id="6832.A0A553N7R8"/>
<proteinExistence type="predicted"/>
<dbReference type="PANTHER" id="PTHR13308:SF5">
    <property type="entry name" value="NEDD4-BINDING PROTEIN 2-LIKE 1"/>
    <property type="match status" value="1"/>
</dbReference>
<feature type="region of interest" description="Disordered" evidence="1">
    <location>
        <begin position="1"/>
        <end position="35"/>
    </location>
</feature>
<evidence type="ECO:0008006" key="4">
    <source>
        <dbReference type="Google" id="ProtNLM"/>
    </source>
</evidence>
<name>A0A553N7R8_TIGCA</name>
<evidence type="ECO:0000256" key="1">
    <source>
        <dbReference type="SAM" id="MobiDB-lite"/>
    </source>
</evidence>
<dbReference type="Pfam" id="PF13671">
    <property type="entry name" value="AAA_33"/>
    <property type="match status" value="1"/>
</dbReference>
<comment type="caution">
    <text evidence="2">The sequence shown here is derived from an EMBL/GenBank/DDBJ whole genome shotgun (WGS) entry which is preliminary data.</text>
</comment>
<dbReference type="Proteomes" id="UP000318571">
    <property type="component" value="Chromosome 8"/>
</dbReference>
<keyword evidence="3" id="KW-1185">Reference proteome</keyword>
<protein>
    <recommendedName>
        <fullName evidence="4">2',3'-cyclic-nucleotide 3'-phosphodiesterase</fullName>
    </recommendedName>
</protein>
<reference evidence="2 3" key="1">
    <citation type="journal article" date="2018" name="Nat. Ecol. Evol.">
        <title>Genomic signatures of mitonuclear coevolution across populations of Tigriopus californicus.</title>
        <authorList>
            <person name="Barreto F.S."/>
            <person name="Watson E.T."/>
            <person name="Lima T.G."/>
            <person name="Willett C.S."/>
            <person name="Edmands S."/>
            <person name="Li W."/>
            <person name="Burton R.S."/>
        </authorList>
    </citation>
    <scope>NUCLEOTIDE SEQUENCE [LARGE SCALE GENOMIC DNA]</scope>
    <source>
        <strain evidence="2 3">San Diego</strain>
    </source>
</reference>
<gene>
    <name evidence="2" type="ORF">TCAL_02166</name>
</gene>
<dbReference type="PANTHER" id="PTHR13308">
    <property type="entry name" value="NEDD4-BINDING PROTEIN 2-LIKE 1"/>
    <property type="match status" value="1"/>
</dbReference>
<sequence length="218" mass="24468">MGQNLCTNRKTEPTSSLGSRENLQSNSEEVHPVTGRSDASLDLAIRSIDQLSLASDENERIVFDEAISEDPYLSFPFLIDPPSIQWYKENQVMLVLRGLSGSGKSTIVQAIQKTYPAAVVCSADHFFIDTNGEYKFDADLIKNAHESCQKRARTALENAKPMVVIDNTNVQKWEMNFYFSIAKANKYIVILVETKTPWKLDPHELASRNSHGVSEEVL</sequence>
<evidence type="ECO:0000313" key="2">
    <source>
        <dbReference type="EMBL" id="TRY61482.1"/>
    </source>
</evidence>
<dbReference type="InterPro" id="IPR026302">
    <property type="entry name" value="NEDD4-bd_p2"/>
</dbReference>
<dbReference type="InterPro" id="IPR027417">
    <property type="entry name" value="P-loop_NTPase"/>
</dbReference>